<accession>A0A6G3X774</accession>
<protein>
    <submittedName>
        <fullName evidence="2">DUF742 domain-containing protein</fullName>
    </submittedName>
</protein>
<comment type="caution">
    <text evidence="2">The sequence shown here is derived from an EMBL/GenBank/DDBJ whole genome shotgun (WGS) entry which is preliminary data.</text>
</comment>
<evidence type="ECO:0000256" key="1">
    <source>
        <dbReference type="SAM" id="MobiDB-lite"/>
    </source>
</evidence>
<evidence type="ECO:0000313" key="2">
    <source>
        <dbReference type="EMBL" id="NEE13492.1"/>
    </source>
</evidence>
<sequence>MSADSPRGTGPGSPDGSVDPQVS</sequence>
<dbReference type="EMBL" id="JAAGMN010004629">
    <property type="protein sequence ID" value="NEE13492.1"/>
    <property type="molecule type" value="Genomic_DNA"/>
</dbReference>
<name>A0A6G3X774_9ACTN</name>
<gene>
    <name evidence="2" type="ORF">G3M58_44435</name>
</gene>
<organism evidence="2">
    <name type="scientific">Streptomyces sp. SID7499</name>
    <dbReference type="NCBI Taxonomy" id="2706086"/>
    <lineage>
        <taxon>Bacteria</taxon>
        <taxon>Bacillati</taxon>
        <taxon>Actinomycetota</taxon>
        <taxon>Actinomycetes</taxon>
        <taxon>Kitasatosporales</taxon>
        <taxon>Streptomycetaceae</taxon>
        <taxon>Streptomyces</taxon>
    </lineage>
</organism>
<feature type="non-terminal residue" evidence="2">
    <location>
        <position position="23"/>
    </location>
</feature>
<dbReference type="AlphaFoldDB" id="A0A6G3X774"/>
<proteinExistence type="predicted"/>
<feature type="region of interest" description="Disordered" evidence="1">
    <location>
        <begin position="1"/>
        <end position="23"/>
    </location>
</feature>
<reference evidence="2" key="1">
    <citation type="submission" date="2020-01" db="EMBL/GenBank/DDBJ databases">
        <title>Insect and environment-associated Actinomycetes.</title>
        <authorList>
            <person name="Currrie C."/>
            <person name="Chevrette M."/>
            <person name="Carlson C."/>
            <person name="Stubbendieck R."/>
            <person name="Wendt-Pienkowski E."/>
        </authorList>
    </citation>
    <scope>NUCLEOTIDE SEQUENCE</scope>
    <source>
        <strain evidence="2">SID7499</strain>
    </source>
</reference>